<dbReference type="PANTHER" id="PTHR46483">
    <property type="entry name" value="PHOSPHOLIPASE A1 PLIP2, CHLOROPLASTIC"/>
    <property type="match status" value="1"/>
</dbReference>
<evidence type="ECO:0000313" key="3">
    <source>
        <dbReference type="EMBL" id="MBA4670544.1"/>
    </source>
</evidence>
<dbReference type="AlphaFoldDB" id="A0A7C9F0L6"/>
<dbReference type="PANTHER" id="PTHR46483:SF4">
    <property type="entry name" value="PHOSPHOLIPASE A1 PLIP2, CHLOROPLASTIC"/>
    <property type="match status" value="1"/>
</dbReference>
<dbReference type="GO" id="GO:0008970">
    <property type="term" value="F:phospholipase A1 activity"/>
    <property type="evidence" value="ECO:0007669"/>
    <property type="project" value="InterPro"/>
</dbReference>
<feature type="compositionally biased region" description="Low complexity" evidence="2">
    <location>
        <begin position="140"/>
        <end position="157"/>
    </location>
</feature>
<reference evidence="3" key="2">
    <citation type="submission" date="2020-07" db="EMBL/GenBank/DDBJ databases">
        <authorList>
            <person name="Vera ALvarez R."/>
            <person name="Arias-Moreno D.M."/>
            <person name="Jimenez-Jacinto V."/>
            <person name="Jimenez-Bremont J.F."/>
            <person name="Swaminathan K."/>
            <person name="Moose S.P."/>
            <person name="Guerrero-Gonzalez M.L."/>
            <person name="Marino-Ramirez L."/>
            <person name="Landsman D."/>
            <person name="Rodriguez-Kessler M."/>
            <person name="Delgado-Sanchez P."/>
        </authorList>
    </citation>
    <scope>NUCLEOTIDE SEQUENCE</scope>
    <source>
        <tissue evidence="3">Cladode</tissue>
    </source>
</reference>
<feature type="coiled-coil region" evidence="1">
    <location>
        <begin position="231"/>
        <end position="258"/>
    </location>
</feature>
<dbReference type="InterPro" id="IPR043367">
    <property type="entry name" value="PLIP1/2/3"/>
</dbReference>
<protein>
    <submittedName>
        <fullName evidence="3">Uncharacterized protein</fullName>
    </submittedName>
</protein>
<name>A0A7C9F0L6_OPUST</name>
<evidence type="ECO:0000256" key="2">
    <source>
        <dbReference type="SAM" id="MobiDB-lite"/>
    </source>
</evidence>
<organism evidence="3">
    <name type="scientific">Opuntia streptacantha</name>
    <name type="common">Prickly pear cactus</name>
    <name type="synonym">Opuntia cardona</name>
    <dbReference type="NCBI Taxonomy" id="393608"/>
    <lineage>
        <taxon>Eukaryota</taxon>
        <taxon>Viridiplantae</taxon>
        <taxon>Streptophyta</taxon>
        <taxon>Embryophyta</taxon>
        <taxon>Tracheophyta</taxon>
        <taxon>Spermatophyta</taxon>
        <taxon>Magnoliopsida</taxon>
        <taxon>eudicotyledons</taxon>
        <taxon>Gunneridae</taxon>
        <taxon>Pentapetalae</taxon>
        <taxon>Caryophyllales</taxon>
        <taxon>Cactineae</taxon>
        <taxon>Cactaceae</taxon>
        <taxon>Opuntioideae</taxon>
        <taxon>Opuntia</taxon>
    </lineage>
</organism>
<sequence length="408" mass="43767">MDSLLMRSGLHGLGSSITVSSGLDARPGPTQFSSIGRSSPPVTNAISVGKGGSAKISSFSFSSFNYPFRSLFLGGGNKQSPKGVALDDAGLLEKEEHNASTSLDESDGQNGNWVLKILHVNSLWLSEKQGKAGGEEGESEGQNGNCPPSSSSSSSCSDDNEEGGGCRVCDDDDERGKLEFDRDSFSKLLKKVSLAEARLYAQMSYLGSLAYEIPKIKPGNLLKRHGMRFVISSLEKREQLEKEQLANAEAKVEQQSAATESNKNDSETEILECAAQKNEAPRVSASTAFQIPASASSYVHARTTSILPFKSSNDEKGQDTLNETLMISDNLDINSEMASLMATTDSVTAVVAAKEEVKQAVADDLNSINSAPCEWFVCDDDKSATRFFVIQGSETLASWQANLLFEPI</sequence>
<proteinExistence type="predicted"/>
<dbReference type="EMBL" id="GISG01247896">
    <property type="protein sequence ID" value="MBA4670544.1"/>
    <property type="molecule type" value="Transcribed_RNA"/>
</dbReference>
<feature type="region of interest" description="Disordered" evidence="2">
    <location>
        <begin position="128"/>
        <end position="173"/>
    </location>
</feature>
<accession>A0A7C9F0L6</accession>
<reference evidence="3" key="1">
    <citation type="journal article" date="2013" name="J. Plant Res.">
        <title>Effect of fungi and light on seed germination of three Opuntia species from semiarid lands of central Mexico.</title>
        <authorList>
            <person name="Delgado-Sanchez P."/>
            <person name="Jimenez-Bremont J.F."/>
            <person name="Guerrero-Gonzalez Mde L."/>
            <person name="Flores J."/>
        </authorList>
    </citation>
    <scope>NUCLEOTIDE SEQUENCE</scope>
    <source>
        <tissue evidence="3">Cladode</tissue>
    </source>
</reference>
<evidence type="ECO:0000256" key="1">
    <source>
        <dbReference type="SAM" id="Coils"/>
    </source>
</evidence>
<keyword evidence="1" id="KW-0175">Coiled coil</keyword>